<dbReference type="Proteomes" id="UP000271374">
    <property type="component" value="Unassembled WGS sequence"/>
</dbReference>
<dbReference type="EMBL" id="RXNT01000017">
    <property type="protein sequence ID" value="RTR27852.1"/>
    <property type="molecule type" value="Genomic_DNA"/>
</dbReference>
<name>A0A3S0KD09_9BACI</name>
<proteinExistence type="predicted"/>
<reference evidence="1 2" key="1">
    <citation type="submission" date="2018-12" db="EMBL/GenBank/DDBJ databases">
        <title>Bacillus yapensis draft genome sequence.</title>
        <authorList>
            <person name="Yu L."/>
            <person name="Xu X."/>
            <person name="Tang X."/>
        </authorList>
    </citation>
    <scope>NUCLEOTIDE SEQUENCE [LARGE SCALE GENOMIC DNA]</scope>
    <source>
        <strain evidence="1 2">XXST-01</strain>
    </source>
</reference>
<accession>A0A3S0KD09</accession>
<keyword evidence="2" id="KW-1185">Reference proteome</keyword>
<dbReference type="RefSeq" id="WP_126410245.1">
    <property type="nucleotide sequence ID" value="NZ_RXNT01000017.1"/>
</dbReference>
<organism evidence="1 2">
    <name type="scientific">Bacillus yapensis</name>
    <dbReference type="NCBI Taxonomy" id="2492960"/>
    <lineage>
        <taxon>Bacteria</taxon>
        <taxon>Bacillati</taxon>
        <taxon>Bacillota</taxon>
        <taxon>Bacilli</taxon>
        <taxon>Bacillales</taxon>
        <taxon>Bacillaceae</taxon>
        <taxon>Bacillus</taxon>
    </lineage>
</organism>
<evidence type="ECO:0000313" key="1">
    <source>
        <dbReference type="EMBL" id="RTR27852.1"/>
    </source>
</evidence>
<comment type="caution">
    <text evidence="1">The sequence shown here is derived from an EMBL/GenBank/DDBJ whole genome shotgun (WGS) entry which is preliminary data.</text>
</comment>
<dbReference type="OrthoDB" id="2719927at2"/>
<protein>
    <recommendedName>
        <fullName evidence="3">DUF11 domain-containing protein</fullName>
    </recommendedName>
</protein>
<evidence type="ECO:0008006" key="3">
    <source>
        <dbReference type="Google" id="ProtNLM"/>
    </source>
</evidence>
<gene>
    <name evidence="1" type="ORF">EKG37_18345</name>
</gene>
<evidence type="ECO:0000313" key="2">
    <source>
        <dbReference type="Proteomes" id="UP000271374"/>
    </source>
</evidence>
<sequence>MFILTGFDRADMIEISNIETTIIPAENILRYDIELKNTGTEPFESTFDYPGDRYYGIELVVLPHRKLAAKMELVPNSKFIKMVSRGSSSTGRIEPGGVGSFHLEYQMKQGSLPSFVKKEAFDSTLLILDGVRTIKQIPLRQFKESSLLEGICIFCR</sequence>
<dbReference type="AlphaFoldDB" id="A0A3S0KD09"/>